<dbReference type="Gene3D" id="3.40.50.1820">
    <property type="entry name" value="alpha/beta hydrolase"/>
    <property type="match status" value="1"/>
</dbReference>
<sequence length="446" mass="50270">MKHSFGTWVMWLLISVIVVLTGNIPLVLGERASVWGVLSLLAGFLFFNIKPSPAGEKIEKRRLRICRDGCELLRIFQISLAGSLILVSGSAFTVLRNHHWLWLWNLLTVFLAEAVVFWNGMIRVYLSSAQIGIKWRIIGLLCGWLPIVNLVVLNHLIHLASEEAVFENQKMRSNQERVKDKICDTRYPILMVHGVFFRDFRYFNYWGRIPGELKKNGARIYYGNHQSAAAVKDSGEELRRRILGILEETGAGKVNIIAHSKGGLDSRYAISKLGMAPFVASLTTINTPHRGCEFADYLLDKIPKSAQQKVADGYQAALRKMGDDNPDFLAAVQDLTASACRKFNAEVPDQPEVFYQSVGSKLNVASGGRFPLNFSYQLVKYFDGDNDGLVSEASFPWGASYQYLMVDGKRGISHGDMIDLNRENIPGFDVREFYVELVHRLKNQGF</sequence>
<feature type="transmembrane region" description="Helical" evidence="1">
    <location>
        <begin position="72"/>
        <end position="95"/>
    </location>
</feature>
<proteinExistence type="predicted"/>
<reference evidence="5 6" key="1">
    <citation type="journal article" date="2020" name="Cell Host Microbe">
        <title>Functional and Genomic Variation between Human-Derived Isolates of Lachnospiraceae Reveals Inter- and Intra-Species Diversity.</title>
        <authorList>
            <person name="Sorbara M.T."/>
            <person name="Littmann E.R."/>
            <person name="Fontana E."/>
            <person name="Moody T.U."/>
            <person name="Kohout C.E."/>
            <person name="Gjonbalaj M."/>
            <person name="Eaton V."/>
            <person name="Seok R."/>
            <person name="Leiner I.M."/>
            <person name="Pamer E.G."/>
        </authorList>
    </citation>
    <scope>NUCLEOTIDE SEQUENCE [LARGE SCALE GENOMIC DNA]</scope>
    <source>
        <strain evidence="4 5">MSK.17.11</strain>
        <strain evidence="3 6">MSK.17.38</strain>
    </source>
</reference>
<feature type="transmembrane region" description="Helical" evidence="1">
    <location>
        <begin position="101"/>
        <end position="126"/>
    </location>
</feature>
<dbReference type="SUPFAM" id="SSF53474">
    <property type="entry name" value="alpha/beta-Hydrolases"/>
    <property type="match status" value="1"/>
</dbReference>
<feature type="transmembrane region" description="Helical" evidence="1">
    <location>
        <begin position="32"/>
        <end position="51"/>
    </location>
</feature>
<evidence type="ECO:0000313" key="3">
    <source>
        <dbReference type="EMBL" id="NSK13612.1"/>
    </source>
</evidence>
<dbReference type="EMBL" id="JAAITX010000001">
    <property type="protein sequence ID" value="NVH57259.1"/>
    <property type="molecule type" value="Genomic_DNA"/>
</dbReference>
<accession>A0A850HGM4</accession>
<keyword evidence="5" id="KW-1185">Reference proteome</keyword>
<name>A0A850HGM4_9FIRM</name>
<feature type="transmembrane region" description="Helical" evidence="1">
    <location>
        <begin position="138"/>
        <end position="157"/>
    </location>
</feature>
<evidence type="ECO:0000256" key="1">
    <source>
        <dbReference type="SAM" id="Phobius"/>
    </source>
</evidence>
<evidence type="ECO:0000313" key="4">
    <source>
        <dbReference type="EMBL" id="NVH57259.1"/>
    </source>
</evidence>
<evidence type="ECO:0000313" key="5">
    <source>
        <dbReference type="Proteomes" id="UP000528555"/>
    </source>
</evidence>
<dbReference type="EMBL" id="JAAIUO010000001">
    <property type="protein sequence ID" value="NSK13612.1"/>
    <property type="molecule type" value="Genomic_DNA"/>
</dbReference>
<dbReference type="Pfam" id="PF05057">
    <property type="entry name" value="DUF676"/>
    <property type="match status" value="1"/>
</dbReference>
<evidence type="ECO:0000313" key="6">
    <source>
        <dbReference type="Proteomes" id="UP000701680"/>
    </source>
</evidence>
<dbReference type="InterPro" id="IPR007751">
    <property type="entry name" value="DUF676_lipase-like"/>
</dbReference>
<comment type="caution">
    <text evidence="4">The sequence shown here is derived from an EMBL/GenBank/DDBJ whole genome shotgun (WGS) entry which is preliminary data.</text>
</comment>
<protein>
    <submittedName>
        <fullName evidence="4">Triacylglycerol lipase</fullName>
    </submittedName>
</protein>
<dbReference type="Proteomes" id="UP000701680">
    <property type="component" value="Unassembled WGS sequence"/>
</dbReference>
<keyword evidence="1" id="KW-0472">Membrane</keyword>
<gene>
    <name evidence="4" type="ORF">G5A66_01070</name>
    <name evidence="3" type="ORF">G5A75_01740</name>
</gene>
<organism evidence="4 5">
    <name type="scientific">Dorea phocaeensis</name>
    <dbReference type="NCBI Taxonomy" id="2040291"/>
    <lineage>
        <taxon>Bacteria</taxon>
        <taxon>Bacillati</taxon>
        <taxon>Bacillota</taxon>
        <taxon>Clostridia</taxon>
        <taxon>Lachnospirales</taxon>
        <taxon>Lachnospiraceae</taxon>
        <taxon>Dorea</taxon>
    </lineage>
</organism>
<keyword evidence="1" id="KW-0812">Transmembrane</keyword>
<dbReference type="InterPro" id="IPR029058">
    <property type="entry name" value="AB_hydrolase_fold"/>
</dbReference>
<reference evidence="4" key="2">
    <citation type="submission" date="2020-02" db="EMBL/GenBank/DDBJ databases">
        <authorList>
            <person name="Littmann E."/>
            <person name="Sorbara M."/>
        </authorList>
    </citation>
    <scope>NUCLEOTIDE SEQUENCE</scope>
    <source>
        <strain evidence="4">MSK.17.11</strain>
        <strain evidence="3">MSK.17.38</strain>
    </source>
</reference>
<dbReference type="RefSeq" id="WP_101694428.1">
    <property type="nucleotide sequence ID" value="NZ_JAAITX010000001.1"/>
</dbReference>
<dbReference type="Proteomes" id="UP000528555">
    <property type="component" value="Unassembled WGS sequence"/>
</dbReference>
<dbReference type="AlphaFoldDB" id="A0A850HGM4"/>
<feature type="domain" description="DUF676" evidence="2">
    <location>
        <begin position="230"/>
        <end position="304"/>
    </location>
</feature>
<keyword evidence="1" id="KW-1133">Transmembrane helix</keyword>
<feature type="transmembrane region" description="Helical" evidence="1">
    <location>
        <begin position="7"/>
        <end position="26"/>
    </location>
</feature>
<evidence type="ECO:0000259" key="2">
    <source>
        <dbReference type="Pfam" id="PF05057"/>
    </source>
</evidence>
<dbReference type="OrthoDB" id="9765872at2"/>